<proteinExistence type="predicted"/>
<reference evidence="1" key="1">
    <citation type="submission" date="2019-01" db="EMBL/GenBank/DDBJ databases">
        <authorList>
            <person name="Lista F."/>
            <person name="Anselmo A."/>
        </authorList>
    </citation>
    <scope>NUCLEOTIDE SEQUENCE</scope>
    <source>
        <strain evidence="1">20S</strain>
    </source>
</reference>
<dbReference type="RefSeq" id="WP_032431017.1">
    <property type="nucleotide sequence ID" value="NZ_BFEB01000006.1"/>
</dbReference>
<dbReference type="EMBL" id="SDCC01000053">
    <property type="protein sequence ID" value="TCX01501.1"/>
    <property type="molecule type" value="Genomic_DNA"/>
</dbReference>
<evidence type="ECO:0000313" key="1">
    <source>
        <dbReference type="EMBL" id="TCX01501.1"/>
    </source>
</evidence>
<dbReference type="AlphaFoldDB" id="A0A483FXN9"/>
<organism evidence="1">
    <name type="scientific">Klebsiella pneumoniae</name>
    <dbReference type="NCBI Taxonomy" id="573"/>
    <lineage>
        <taxon>Bacteria</taxon>
        <taxon>Pseudomonadati</taxon>
        <taxon>Pseudomonadota</taxon>
        <taxon>Gammaproteobacteria</taxon>
        <taxon>Enterobacterales</taxon>
        <taxon>Enterobacteriaceae</taxon>
        <taxon>Klebsiella/Raoultella group</taxon>
        <taxon>Klebsiella</taxon>
        <taxon>Klebsiella pneumoniae complex</taxon>
    </lineage>
</organism>
<accession>A0A483FXN9</accession>
<comment type="caution">
    <text evidence="1">The sequence shown here is derived from an EMBL/GenBank/DDBJ whole genome shotgun (WGS) entry which is preliminary data.</text>
</comment>
<gene>
    <name evidence="1" type="ORF">ETE86_26555</name>
</gene>
<name>A0A483FXN9_KLEPN</name>
<sequence>MANSFNVTIAEAALWSLQDAESFKSNYTDSVQAALWADDLLASSIKAISQDPDRYRYNAMLADKGISIRERLDPDNQYRCLYDFDEQNGVIEILLFVSTKQDLEKMLYRYLVVK</sequence>
<protein>
    <submittedName>
        <fullName evidence="1">Type II toxin-antitoxin system RelE/ParE family toxin</fullName>
    </submittedName>
</protein>